<organism evidence="1 2">
    <name type="scientific">Cryptolaemus montrouzieri</name>
    <dbReference type="NCBI Taxonomy" id="559131"/>
    <lineage>
        <taxon>Eukaryota</taxon>
        <taxon>Metazoa</taxon>
        <taxon>Ecdysozoa</taxon>
        <taxon>Arthropoda</taxon>
        <taxon>Hexapoda</taxon>
        <taxon>Insecta</taxon>
        <taxon>Pterygota</taxon>
        <taxon>Neoptera</taxon>
        <taxon>Endopterygota</taxon>
        <taxon>Coleoptera</taxon>
        <taxon>Polyphaga</taxon>
        <taxon>Cucujiformia</taxon>
        <taxon>Coccinelloidea</taxon>
        <taxon>Coccinellidae</taxon>
        <taxon>Scymninae</taxon>
        <taxon>Scymnini</taxon>
        <taxon>Cryptolaemus</taxon>
    </lineage>
</organism>
<accession>A0ABD2NVE1</accession>
<dbReference type="EMBL" id="JABFTP020000144">
    <property type="protein sequence ID" value="KAL3282512.1"/>
    <property type="molecule type" value="Genomic_DNA"/>
</dbReference>
<reference evidence="1 2" key="1">
    <citation type="journal article" date="2021" name="BMC Biol.">
        <title>Horizontally acquired antibacterial genes associated with adaptive radiation of ladybird beetles.</title>
        <authorList>
            <person name="Li H.S."/>
            <person name="Tang X.F."/>
            <person name="Huang Y.H."/>
            <person name="Xu Z.Y."/>
            <person name="Chen M.L."/>
            <person name="Du X.Y."/>
            <person name="Qiu B.Y."/>
            <person name="Chen P.T."/>
            <person name="Zhang W."/>
            <person name="Slipinski A."/>
            <person name="Escalona H.E."/>
            <person name="Waterhouse R.M."/>
            <person name="Zwick A."/>
            <person name="Pang H."/>
        </authorList>
    </citation>
    <scope>NUCLEOTIDE SEQUENCE [LARGE SCALE GENOMIC DNA]</scope>
    <source>
        <strain evidence="1">SYSU2018</strain>
    </source>
</reference>
<keyword evidence="2" id="KW-1185">Reference proteome</keyword>
<comment type="caution">
    <text evidence="1">The sequence shown here is derived from an EMBL/GenBank/DDBJ whole genome shotgun (WGS) entry which is preliminary data.</text>
</comment>
<dbReference type="Proteomes" id="UP001516400">
    <property type="component" value="Unassembled WGS sequence"/>
</dbReference>
<evidence type="ECO:0000313" key="2">
    <source>
        <dbReference type="Proteomes" id="UP001516400"/>
    </source>
</evidence>
<gene>
    <name evidence="1" type="ORF">HHI36_005694</name>
</gene>
<name>A0ABD2NVE1_9CUCU</name>
<dbReference type="AlphaFoldDB" id="A0ABD2NVE1"/>
<evidence type="ECO:0000313" key="1">
    <source>
        <dbReference type="EMBL" id="KAL3282512.1"/>
    </source>
</evidence>
<protein>
    <submittedName>
        <fullName evidence="1">Uncharacterized protein</fullName>
    </submittedName>
</protein>
<proteinExistence type="predicted"/>
<sequence>MKEKQMKKQNQKEYVIWHKELYKQIRQLGDNRGKNRDLPIRDENELTIHNEQEQLKRWYEYFKDKMNILPDNTDLSEILDVPEMQMNTQAPSRGEISQALQEMKCGKAAGNDMITADVLKIEINIVTYLMLSPKKSGMKRNFPGTEREA</sequence>